<proteinExistence type="predicted"/>
<dbReference type="Pfam" id="PF05270">
    <property type="entry name" value="AbfB"/>
    <property type="match status" value="1"/>
</dbReference>
<comment type="caution">
    <text evidence="3">The sequence shown here is derived from an EMBL/GenBank/DDBJ whole genome shotgun (WGS) entry which is preliminary data.</text>
</comment>
<accession>A0ABW4G6F2</accession>
<feature type="domain" description="Alpha-L-arabinofuranosidase B arabinose-binding" evidence="2">
    <location>
        <begin position="66"/>
        <end position="181"/>
    </location>
</feature>
<dbReference type="EMBL" id="JBHUCM010000012">
    <property type="protein sequence ID" value="MFD1537999.1"/>
    <property type="molecule type" value="Genomic_DNA"/>
</dbReference>
<feature type="signal peptide" evidence="1">
    <location>
        <begin position="1"/>
        <end position="33"/>
    </location>
</feature>
<gene>
    <name evidence="3" type="ORF">ACFSJ0_13175</name>
</gene>
<evidence type="ECO:0000259" key="2">
    <source>
        <dbReference type="Pfam" id="PF05270"/>
    </source>
</evidence>
<keyword evidence="4" id="KW-1185">Reference proteome</keyword>
<organism evidence="3 4">
    <name type="scientific">Nonomuraea guangzhouensis</name>
    <dbReference type="NCBI Taxonomy" id="1291555"/>
    <lineage>
        <taxon>Bacteria</taxon>
        <taxon>Bacillati</taxon>
        <taxon>Actinomycetota</taxon>
        <taxon>Actinomycetes</taxon>
        <taxon>Streptosporangiales</taxon>
        <taxon>Streptosporangiaceae</taxon>
        <taxon>Nonomuraea</taxon>
    </lineage>
</organism>
<evidence type="ECO:0000313" key="3">
    <source>
        <dbReference type="EMBL" id="MFD1537999.1"/>
    </source>
</evidence>
<dbReference type="InterPro" id="IPR007934">
    <property type="entry name" value="AbfB_ABD"/>
</dbReference>
<keyword evidence="1" id="KW-0732">Signal</keyword>
<dbReference type="CDD" id="cd23399">
    <property type="entry name" value="beta-trefoil_ABD_ABFB"/>
    <property type="match status" value="1"/>
</dbReference>
<evidence type="ECO:0000313" key="4">
    <source>
        <dbReference type="Proteomes" id="UP001597097"/>
    </source>
</evidence>
<protein>
    <submittedName>
        <fullName evidence="3">AbfB domain-containing protein</fullName>
    </submittedName>
</protein>
<evidence type="ECO:0000256" key="1">
    <source>
        <dbReference type="SAM" id="SignalP"/>
    </source>
</evidence>
<dbReference type="RefSeq" id="WP_219531074.1">
    <property type="nucleotide sequence ID" value="NZ_JAHKRM010000010.1"/>
</dbReference>
<sequence>MLSHPHISWRKLVLAVVACAIGVALFMPTAANAANYNIFKPLNIPGYCIRHAYLLGEISPCPAGSPYGDFAFEQVPGLASDRTSNTSGLISFESRNFPGWYLRHEYGRIKLAPRPSTNDPSYDLFVRDASFYRKPGLSGVSGGVSYRSFNFPTQWLRHSDYHLYISEQTSWNLANDATFQVIGVP</sequence>
<name>A0ABW4G6F2_9ACTN</name>
<feature type="chain" id="PRO_5046479676" evidence="1">
    <location>
        <begin position="34"/>
        <end position="185"/>
    </location>
</feature>
<reference evidence="4" key="1">
    <citation type="journal article" date="2019" name="Int. J. Syst. Evol. Microbiol.">
        <title>The Global Catalogue of Microorganisms (GCM) 10K type strain sequencing project: providing services to taxonomists for standard genome sequencing and annotation.</title>
        <authorList>
            <consortium name="The Broad Institute Genomics Platform"/>
            <consortium name="The Broad Institute Genome Sequencing Center for Infectious Disease"/>
            <person name="Wu L."/>
            <person name="Ma J."/>
        </authorList>
    </citation>
    <scope>NUCLEOTIDE SEQUENCE [LARGE SCALE GENOMIC DNA]</scope>
    <source>
        <strain evidence="4">CGMCC 1.15399</strain>
    </source>
</reference>
<dbReference type="Proteomes" id="UP001597097">
    <property type="component" value="Unassembled WGS sequence"/>
</dbReference>